<dbReference type="Proteomes" id="UP001432062">
    <property type="component" value="Chromosome"/>
</dbReference>
<feature type="domain" description="Nudix hydrolase" evidence="6">
    <location>
        <begin position="25"/>
        <end position="162"/>
    </location>
</feature>
<dbReference type="RefSeq" id="WP_329416203.1">
    <property type="nucleotide sequence ID" value="NZ_CP109441.1"/>
</dbReference>
<evidence type="ECO:0000256" key="1">
    <source>
        <dbReference type="ARBA" id="ARBA00001946"/>
    </source>
</evidence>
<evidence type="ECO:0000259" key="6">
    <source>
        <dbReference type="PROSITE" id="PS51462"/>
    </source>
</evidence>
<dbReference type="InterPro" id="IPR015797">
    <property type="entry name" value="NUDIX_hydrolase-like_dom_sf"/>
</dbReference>
<dbReference type="InterPro" id="IPR020084">
    <property type="entry name" value="NUDIX_hydrolase_CS"/>
</dbReference>
<evidence type="ECO:0000256" key="3">
    <source>
        <dbReference type="ARBA" id="ARBA00022723"/>
    </source>
</evidence>
<comment type="similarity">
    <text evidence="2">Belongs to the Nudix hydrolase family.</text>
</comment>
<evidence type="ECO:0000313" key="8">
    <source>
        <dbReference type="Proteomes" id="UP001432062"/>
    </source>
</evidence>
<comment type="cofactor">
    <cofactor evidence="1">
        <name>Mg(2+)</name>
        <dbReference type="ChEBI" id="CHEBI:18420"/>
    </cofactor>
</comment>
<dbReference type="Gene3D" id="3.90.79.10">
    <property type="entry name" value="Nucleoside Triphosphate Pyrophosphohydrolase"/>
    <property type="match status" value="1"/>
</dbReference>
<dbReference type="InterPro" id="IPR024195">
    <property type="entry name" value="NUDIX_hydrolase_YfcD_pred"/>
</dbReference>
<dbReference type="PIRSF" id="PIRSF017340">
    <property type="entry name" value="Nudix_hydro"/>
    <property type="match status" value="1"/>
</dbReference>
<dbReference type="SUPFAM" id="SSF55811">
    <property type="entry name" value="Nudix"/>
    <property type="match status" value="1"/>
</dbReference>
<gene>
    <name evidence="7" type="ORF">OG563_40200</name>
</gene>
<dbReference type="InterPro" id="IPR000086">
    <property type="entry name" value="NUDIX_hydrolase_dom"/>
</dbReference>
<dbReference type="PROSITE" id="PS51462">
    <property type="entry name" value="NUDIX"/>
    <property type="match status" value="1"/>
</dbReference>
<keyword evidence="5" id="KW-0460">Magnesium</keyword>
<dbReference type="Pfam" id="PF00293">
    <property type="entry name" value="NUDIX"/>
    <property type="match status" value="1"/>
</dbReference>
<evidence type="ECO:0000256" key="2">
    <source>
        <dbReference type="ARBA" id="ARBA00005582"/>
    </source>
</evidence>
<evidence type="ECO:0000313" key="7">
    <source>
        <dbReference type="EMBL" id="WUV51376.1"/>
    </source>
</evidence>
<sequence length="169" mass="18651">MIAVYDAAGCEIGTADRATVYRDGIWHASAGVLVRSGDGERVYVHRRTDTKMVFAGMHDCLAGGVVDPGETPAQTAVRELAEELGIVLPADAPPLPLRASASWDGSWQGTPMRCHLFAYELRYDGPIRHQPEEIVDGWWWTDAELRAHLADPTWPFVPDTRILTDQLLA</sequence>
<protein>
    <submittedName>
        <fullName evidence="7">NUDIX domain-containing protein</fullName>
    </submittedName>
</protein>
<proteinExistence type="inferred from homology"/>
<dbReference type="EMBL" id="CP109441">
    <property type="protein sequence ID" value="WUV51376.1"/>
    <property type="molecule type" value="Genomic_DNA"/>
</dbReference>
<accession>A0ABZ1Z7V4</accession>
<reference evidence="7" key="1">
    <citation type="submission" date="2022-10" db="EMBL/GenBank/DDBJ databases">
        <title>The complete genomes of actinobacterial strains from the NBC collection.</title>
        <authorList>
            <person name="Joergensen T.S."/>
            <person name="Alvarez Arevalo M."/>
            <person name="Sterndorff E.B."/>
            <person name="Faurdal D."/>
            <person name="Vuksanovic O."/>
            <person name="Mourched A.-S."/>
            <person name="Charusanti P."/>
            <person name="Shaw S."/>
            <person name="Blin K."/>
            <person name="Weber T."/>
        </authorList>
    </citation>
    <scope>NUCLEOTIDE SEQUENCE</scope>
    <source>
        <strain evidence="7">NBC_01482</strain>
    </source>
</reference>
<keyword evidence="4" id="KW-0378">Hydrolase</keyword>
<evidence type="ECO:0000256" key="4">
    <source>
        <dbReference type="ARBA" id="ARBA00022801"/>
    </source>
</evidence>
<evidence type="ECO:0000256" key="5">
    <source>
        <dbReference type="ARBA" id="ARBA00022842"/>
    </source>
</evidence>
<dbReference type="PROSITE" id="PS00893">
    <property type="entry name" value="NUDIX_BOX"/>
    <property type="match status" value="1"/>
</dbReference>
<organism evidence="7 8">
    <name type="scientific">Nocardia vinacea</name>
    <dbReference type="NCBI Taxonomy" id="96468"/>
    <lineage>
        <taxon>Bacteria</taxon>
        <taxon>Bacillati</taxon>
        <taxon>Actinomycetota</taxon>
        <taxon>Actinomycetes</taxon>
        <taxon>Mycobacteriales</taxon>
        <taxon>Nocardiaceae</taxon>
        <taxon>Nocardia</taxon>
    </lineage>
</organism>
<keyword evidence="3" id="KW-0479">Metal-binding</keyword>
<name>A0ABZ1Z7V4_9NOCA</name>
<keyword evidence="8" id="KW-1185">Reference proteome</keyword>